<feature type="non-terminal residue" evidence="3">
    <location>
        <position position="1"/>
    </location>
</feature>
<comment type="similarity">
    <text evidence="1 2">Belongs to the phospholipid scramblase family.</text>
</comment>
<gene>
    <name evidence="3" type="ORF">L9F63_014715</name>
</gene>
<comment type="function">
    <text evidence="2">May mediate accelerated ATP-independent bidirectional transbilayer migration of phospholipids upon binding calcium ions that results in a loss of phospholipid asymmetry in the plasma membrane.</text>
</comment>
<dbReference type="InterPro" id="IPR005552">
    <property type="entry name" value="Scramblase"/>
</dbReference>
<dbReference type="AlphaFoldDB" id="A0AAD8ELB4"/>
<keyword evidence="2" id="KW-0106">Calcium</keyword>
<dbReference type="Proteomes" id="UP001233999">
    <property type="component" value="Unassembled WGS sequence"/>
</dbReference>
<protein>
    <recommendedName>
        <fullName evidence="2">Phospholipid scramblase</fullName>
    </recommendedName>
</protein>
<accession>A0AAD8ELB4</accession>
<evidence type="ECO:0000313" key="3">
    <source>
        <dbReference type="EMBL" id="KAJ9593742.1"/>
    </source>
</evidence>
<reference evidence="3" key="2">
    <citation type="submission" date="2023-05" db="EMBL/GenBank/DDBJ databases">
        <authorList>
            <person name="Fouks B."/>
        </authorList>
    </citation>
    <scope>NUCLEOTIDE SEQUENCE</scope>
    <source>
        <strain evidence="3">Stay&amp;Tobe</strain>
        <tissue evidence="3">Testes</tissue>
    </source>
</reference>
<evidence type="ECO:0000313" key="4">
    <source>
        <dbReference type="Proteomes" id="UP001233999"/>
    </source>
</evidence>
<organism evidence="3 4">
    <name type="scientific">Diploptera punctata</name>
    <name type="common">Pacific beetle cockroach</name>
    <dbReference type="NCBI Taxonomy" id="6984"/>
    <lineage>
        <taxon>Eukaryota</taxon>
        <taxon>Metazoa</taxon>
        <taxon>Ecdysozoa</taxon>
        <taxon>Arthropoda</taxon>
        <taxon>Hexapoda</taxon>
        <taxon>Insecta</taxon>
        <taxon>Pterygota</taxon>
        <taxon>Neoptera</taxon>
        <taxon>Polyneoptera</taxon>
        <taxon>Dictyoptera</taxon>
        <taxon>Blattodea</taxon>
        <taxon>Blaberoidea</taxon>
        <taxon>Blaberidae</taxon>
        <taxon>Diplopterinae</taxon>
        <taxon>Diploptera</taxon>
    </lineage>
</organism>
<reference evidence="3" key="1">
    <citation type="journal article" date="2023" name="IScience">
        <title>Live-bearing cockroach genome reveals convergent evolutionary mechanisms linked to viviparity in insects and beyond.</title>
        <authorList>
            <person name="Fouks B."/>
            <person name="Harrison M.C."/>
            <person name="Mikhailova A.A."/>
            <person name="Marchal E."/>
            <person name="English S."/>
            <person name="Carruthers M."/>
            <person name="Jennings E.C."/>
            <person name="Chiamaka E.L."/>
            <person name="Frigard R.A."/>
            <person name="Pippel M."/>
            <person name="Attardo G.M."/>
            <person name="Benoit J.B."/>
            <person name="Bornberg-Bauer E."/>
            <person name="Tobe S.S."/>
        </authorList>
    </citation>
    <scope>NUCLEOTIDE SEQUENCE</scope>
    <source>
        <strain evidence="3">Stay&amp;Tobe</strain>
    </source>
</reference>
<comment type="caution">
    <text evidence="3">The sequence shown here is derived from an EMBL/GenBank/DDBJ whole genome shotgun (WGS) entry which is preliminary data.</text>
</comment>
<dbReference type="PANTHER" id="PTHR23248:SF4">
    <property type="entry name" value="PHOSPHOLIPID SCRAMBLASE"/>
    <property type="match status" value="1"/>
</dbReference>
<dbReference type="GO" id="GO:0005886">
    <property type="term" value="C:plasma membrane"/>
    <property type="evidence" value="ECO:0007669"/>
    <property type="project" value="TreeGrafter"/>
</dbReference>
<sequence length="297" mass="33593">NNLYPLFNGEHICIFRMAVTEIRYVNYLAQPVFTHTNVITSQPAIDVNPNRRPIPIATVDWVSTTSTHMIPPSGLDFLRGVTELQIQQTVELDDLLAYVESENRFQVKVPQGETIYVAAESSSKTQRMCCASNRAFQITLFDHSQQEAIRFTRILACTSWLFGCCLQELQVFSDIDMYAGSVIQEWSITAPSFKLINASNTVMFRLIGPKSATTCCGNNYQARFDLKNPECTMNLGNITHTWDNSSSDYNLVITFPTSGEINVTNEMKAVILGAAFLLEYMYFETPKRRGCISWRPC</sequence>
<keyword evidence="2" id="KW-0564">Palmitate</keyword>
<name>A0AAD8ELB4_DIPPU</name>
<keyword evidence="4" id="KW-1185">Reference proteome</keyword>
<dbReference type="PANTHER" id="PTHR23248">
    <property type="entry name" value="PHOSPHOLIPID SCRAMBLASE-RELATED"/>
    <property type="match status" value="1"/>
</dbReference>
<evidence type="ECO:0000256" key="1">
    <source>
        <dbReference type="ARBA" id="ARBA00005350"/>
    </source>
</evidence>
<dbReference type="GO" id="GO:0017128">
    <property type="term" value="F:phospholipid scramblase activity"/>
    <property type="evidence" value="ECO:0007669"/>
    <property type="project" value="InterPro"/>
</dbReference>
<dbReference type="EMBL" id="JASPKZ010003409">
    <property type="protein sequence ID" value="KAJ9593742.1"/>
    <property type="molecule type" value="Genomic_DNA"/>
</dbReference>
<evidence type="ECO:0000256" key="2">
    <source>
        <dbReference type="RuleBase" id="RU363116"/>
    </source>
</evidence>
<proteinExistence type="inferred from homology"/>
<comment type="cofactor">
    <cofactor evidence="2">
        <name>Ca(2+)</name>
        <dbReference type="ChEBI" id="CHEBI:29108"/>
    </cofactor>
</comment>
<dbReference type="Pfam" id="PF03803">
    <property type="entry name" value="Scramblase"/>
    <property type="match status" value="1"/>
</dbReference>
<keyword evidence="2" id="KW-0449">Lipoprotein</keyword>